<keyword evidence="3" id="KW-0269">Exonuclease</keyword>
<dbReference type="PANTHER" id="PTHR30337">
    <property type="entry name" value="COMPONENT OF ATP-DEPENDENT DSDNA EXONUCLEASE"/>
    <property type="match status" value="1"/>
</dbReference>
<organism evidence="3 4">
    <name type="scientific">Pseudalkalibacillus berkeleyi</name>
    <dbReference type="NCBI Taxonomy" id="1069813"/>
    <lineage>
        <taxon>Bacteria</taxon>
        <taxon>Bacillati</taxon>
        <taxon>Bacillota</taxon>
        <taxon>Bacilli</taxon>
        <taxon>Bacillales</taxon>
        <taxon>Fictibacillaceae</taxon>
        <taxon>Pseudalkalibacillus</taxon>
    </lineage>
</organism>
<protein>
    <submittedName>
        <fullName evidence="3">DNA repair exonuclease</fullName>
    </submittedName>
</protein>
<gene>
    <name evidence="3" type="ORF">L2716_00385</name>
</gene>
<feature type="domain" description="Calcineurin-like phosphoesterase" evidence="2">
    <location>
        <begin position="5"/>
        <end position="202"/>
    </location>
</feature>
<dbReference type="InterPro" id="IPR029052">
    <property type="entry name" value="Metallo-depent_PP-like"/>
</dbReference>
<dbReference type="SUPFAM" id="SSF56300">
    <property type="entry name" value="Metallo-dependent phosphatases"/>
    <property type="match status" value="1"/>
</dbReference>
<proteinExistence type="predicted"/>
<name>A0ABS9GXG1_9BACL</name>
<comment type="caution">
    <text evidence="3">The sequence shown here is derived from an EMBL/GenBank/DDBJ whole genome shotgun (WGS) entry which is preliminary data.</text>
</comment>
<dbReference type="Gene3D" id="3.60.21.10">
    <property type="match status" value="1"/>
</dbReference>
<evidence type="ECO:0000259" key="2">
    <source>
        <dbReference type="Pfam" id="PF00149"/>
    </source>
</evidence>
<keyword evidence="3" id="KW-0540">Nuclease</keyword>
<dbReference type="InterPro" id="IPR014576">
    <property type="entry name" value="Pesterase_YhaO"/>
</dbReference>
<evidence type="ECO:0000313" key="3">
    <source>
        <dbReference type="EMBL" id="MCF6136163.1"/>
    </source>
</evidence>
<evidence type="ECO:0000313" key="4">
    <source>
        <dbReference type="Proteomes" id="UP001649381"/>
    </source>
</evidence>
<dbReference type="CDD" id="cd00840">
    <property type="entry name" value="MPP_Mre11_N"/>
    <property type="match status" value="1"/>
</dbReference>
<evidence type="ECO:0000256" key="1">
    <source>
        <dbReference type="ARBA" id="ARBA00022801"/>
    </source>
</evidence>
<dbReference type="Pfam" id="PF00149">
    <property type="entry name" value="Metallophos"/>
    <property type="match status" value="1"/>
</dbReference>
<dbReference type="InterPro" id="IPR004843">
    <property type="entry name" value="Calcineurin-like_PHP"/>
</dbReference>
<dbReference type="EMBL" id="JAKIJS010000001">
    <property type="protein sequence ID" value="MCF6136163.1"/>
    <property type="molecule type" value="Genomic_DNA"/>
</dbReference>
<keyword evidence="1" id="KW-0378">Hydrolase</keyword>
<dbReference type="InterPro" id="IPR041796">
    <property type="entry name" value="Mre11_N"/>
</dbReference>
<sequence length="409" mass="46696">MRKVRFIHTADLHLDTPFKGLGHLPESIFTQIKNSTFLSFERMITKAIQLEVDFVLLAGDLFDGANRSLKAQLFLKEQFERLSEVGIAAYAIHGNHDHLEGKFVQLSWPDHVHFFGSSAPEMIPFYKDGQLCAHIYGYSYPKRSVTENIAARYEKVDGAPFHIALLHGTVGGNTEHDPYAPSSLQELLDKPFDYWALGHIHKRSELNHEPPVVYAGNIQGLNRKEEGAKGCYLVELSDEKPQLQFIQTAPIQWTSVSVSTEEIDEVDDLLRCMKDVIETHRSTDAHTILSVDLKVNQTLGSILQDQSTLDDILEHLQQSEEEETTFVWINRLNVQHNSGDLLQDIGSSHFIEEVMDVFNNELEDLETVLQPLVKHRKGKRFIEQDLDQNEIKQAAQYLLFDSMMKDSER</sequence>
<keyword evidence="4" id="KW-1185">Reference proteome</keyword>
<dbReference type="RefSeq" id="WP_236330399.1">
    <property type="nucleotide sequence ID" value="NZ_JAKIJS010000001.1"/>
</dbReference>
<dbReference type="InterPro" id="IPR050535">
    <property type="entry name" value="DNA_Repair-Maintenance_Comp"/>
</dbReference>
<accession>A0ABS9GXG1</accession>
<dbReference type="Proteomes" id="UP001649381">
    <property type="component" value="Unassembled WGS sequence"/>
</dbReference>
<dbReference type="PIRSF" id="PIRSF033091">
    <property type="entry name" value="Pesterase_YhaO"/>
    <property type="match status" value="1"/>
</dbReference>
<reference evidence="3 4" key="1">
    <citation type="submission" date="2022-01" db="EMBL/GenBank/DDBJ databases">
        <title>Alkalihalobacillus sp. EGI L200015, a novel bacterium isolated from a salt lake sediment.</title>
        <authorList>
            <person name="Gao L."/>
            <person name="Fang B.-Z."/>
            <person name="Li W.-J."/>
        </authorList>
    </citation>
    <scope>NUCLEOTIDE SEQUENCE [LARGE SCALE GENOMIC DNA]</scope>
    <source>
        <strain evidence="3 4">KCTC 12718</strain>
    </source>
</reference>
<dbReference type="PANTHER" id="PTHR30337:SF7">
    <property type="entry name" value="PHOSPHOESTERASE"/>
    <property type="match status" value="1"/>
</dbReference>
<dbReference type="GO" id="GO:0004527">
    <property type="term" value="F:exonuclease activity"/>
    <property type="evidence" value="ECO:0007669"/>
    <property type="project" value="UniProtKB-KW"/>
</dbReference>